<sequence>MKASRNVGVYFGEKILEMKKLGDRKFKTSVLDTDVQVWSSFRYARCTRSVSIVPPAYYAHLAAFRACFYMEPETSGGESMVSGSPGARGGMGVERSTLLQNSPIFQKYH</sequence>
<dbReference type="Proteomes" id="UP001237642">
    <property type="component" value="Unassembled WGS sequence"/>
</dbReference>
<proteinExistence type="predicted"/>
<feature type="region of interest" description="Disordered" evidence="1">
    <location>
        <begin position="79"/>
        <end position="109"/>
    </location>
</feature>
<comment type="caution">
    <text evidence="2">The sequence shown here is derived from an EMBL/GenBank/DDBJ whole genome shotgun (WGS) entry which is preliminary data.</text>
</comment>
<evidence type="ECO:0000256" key="1">
    <source>
        <dbReference type="SAM" id="MobiDB-lite"/>
    </source>
</evidence>
<feature type="compositionally biased region" description="Polar residues" evidence="1">
    <location>
        <begin position="97"/>
        <end position="109"/>
    </location>
</feature>
<name>A0AAD8HW58_9APIA</name>
<organism evidence="2 3">
    <name type="scientific">Heracleum sosnowskyi</name>
    <dbReference type="NCBI Taxonomy" id="360622"/>
    <lineage>
        <taxon>Eukaryota</taxon>
        <taxon>Viridiplantae</taxon>
        <taxon>Streptophyta</taxon>
        <taxon>Embryophyta</taxon>
        <taxon>Tracheophyta</taxon>
        <taxon>Spermatophyta</taxon>
        <taxon>Magnoliopsida</taxon>
        <taxon>eudicotyledons</taxon>
        <taxon>Gunneridae</taxon>
        <taxon>Pentapetalae</taxon>
        <taxon>asterids</taxon>
        <taxon>campanulids</taxon>
        <taxon>Apiales</taxon>
        <taxon>Apiaceae</taxon>
        <taxon>Apioideae</taxon>
        <taxon>apioid superclade</taxon>
        <taxon>Tordylieae</taxon>
        <taxon>Tordyliinae</taxon>
        <taxon>Heracleum</taxon>
    </lineage>
</organism>
<dbReference type="EMBL" id="JAUIZM010000007">
    <property type="protein sequence ID" value="KAK1374375.1"/>
    <property type="molecule type" value="Genomic_DNA"/>
</dbReference>
<dbReference type="AlphaFoldDB" id="A0AAD8HW58"/>
<keyword evidence="3" id="KW-1185">Reference proteome</keyword>
<dbReference type="GO" id="GO:0003676">
    <property type="term" value="F:nucleic acid binding"/>
    <property type="evidence" value="ECO:0007669"/>
    <property type="project" value="InterPro"/>
</dbReference>
<reference evidence="2" key="1">
    <citation type="submission" date="2023-02" db="EMBL/GenBank/DDBJ databases">
        <title>Genome of toxic invasive species Heracleum sosnowskyi carries increased number of genes despite the absence of recent whole-genome duplications.</title>
        <authorList>
            <person name="Schelkunov M."/>
            <person name="Shtratnikova V."/>
            <person name="Makarenko M."/>
            <person name="Klepikova A."/>
            <person name="Omelchenko D."/>
            <person name="Novikova G."/>
            <person name="Obukhova E."/>
            <person name="Bogdanov V."/>
            <person name="Penin A."/>
            <person name="Logacheva M."/>
        </authorList>
    </citation>
    <scope>NUCLEOTIDE SEQUENCE</scope>
    <source>
        <strain evidence="2">Hsosn_3</strain>
        <tissue evidence="2">Leaf</tissue>
    </source>
</reference>
<gene>
    <name evidence="2" type="ORF">POM88_030568</name>
</gene>
<dbReference type="Gene3D" id="3.30.420.10">
    <property type="entry name" value="Ribonuclease H-like superfamily/Ribonuclease H"/>
    <property type="match status" value="1"/>
</dbReference>
<evidence type="ECO:0000313" key="2">
    <source>
        <dbReference type="EMBL" id="KAK1374375.1"/>
    </source>
</evidence>
<reference evidence="2" key="2">
    <citation type="submission" date="2023-05" db="EMBL/GenBank/DDBJ databases">
        <authorList>
            <person name="Schelkunov M.I."/>
        </authorList>
    </citation>
    <scope>NUCLEOTIDE SEQUENCE</scope>
    <source>
        <strain evidence="2">Hsosn_3</strain>
        <tissue evidence="2">Leaf</tissue>
    </source>
</reference>
<evidence type="ECO:0000313" key="3">
    <source>
        <dbReference type="Proteomes" id="UP001237642"/>
    </source>
</evidence>
<accession>A0AAD8HW58</accession>
<dbReference type="InterPro" id="IPR036397">
    <property type="entry name" value="RNaseH_sf"/>
</dbReference>
<protein>
    <submittedName>
        <fullName evidence="2">Uncharacterized protein</fullName>
    </submittedName>
</protein>